<sequence>MQKKIMLTALIALGFITPIITNNGASAAEFSKNAPPATELIQKMNQQQQKLPKLSEKQLKIQDSDIETWMPNPTVRELMLNFLIRRGYLPEGSSVNEITKDLLGSIKPSDIIILEINTFAGGQITPNLSEGLQYINPEVSVGIDIIDADDSQLLKLDFAELHQNVDQWDIYIVNPNKIANQQIMQKVSDAKLPAKGESYQNPTIYYVQANFTDNGTNLTPIPSKTIDISKNLFPTINLTDNDFWREIDHTKSSYHGITSALIQKDNFFTILPIGSYYIFTELSEGNYSGNLPETELTLNAMNKVAKNPQNYYAWILATEDYNDGQHQDVVLGSIIYAEYQK</sequence>
<dbReference type="EMBL" id="JAWJAX010000004">
    <property type="protein sequence ID" value="MDV2911187.1"/>
    <property type="molecule type" value="Genomic_DNA"/>
</dbReference>
<organism evidence="2 3">
    <name type="scientific">Pediococcus acidilactici</name>
    <dbReference type="NCBI Taxonomy" id="1254"/>
    <lineage>
        <taxon>Bacteria</taxon>
        <taxon>Bacillati</taxon>
        <taxon>Bacillota</taxon>
        <taxon>Bacilli</taxon>
        <taxon>Lactobacillales</taxon>
        <taxon>Lactobacillaceae</taxon>
        <taxon>Pediococcus</taxon>
        <taxon>Pediococcus acidilactici group</taxon>
    </lineage>
</organism>
<name>A0AAW8YM32_PEDAC</name>
<reference evidence="2" key="2">
    <citation type="submission" date="2023-10" db="EMBL/GenBank/DDBJ databases">
        <authorList>
            <person name="Khurajog B."/>
        </authorList>
    </citation>
    <scope>NUCLEOTIDE SEQUENCE</scope>
    <source>
        <strain evidence="2">BF14</strain>
    </source>
</reference>
<dbReference type="AlphaFoldDB" id="A0AAW8YM32"/>
<accession>A0AAW8YM32</accession>
<proteinExistence type="predicted"/>
<gene>
    <name evidence="2" type="ORF">R0H03_04805</name>
</gene>
<comment type="caution">
    <text evidence="2">The sequence shown here is derived from an EMBL/GenBank/DDBJ whole genome shotgun (WGS) entry which is preliminary data.</text>
</comment>
<keyword evidence="1" id="KW-0732">Signal</keyword>
<protein>
    <submittedName>
        <fullName evidence="2">Uncharacterized protein</fullName>
    </submittedName>
</protein>
<evidence type="ECO:0000256" key="1">
    <source>
        <dbReference type="SAM" id="SignalP"/>
    </source>
</evidence>
<dbReference type="Proteomes" id="UP001280415">
    <property type="component" value="Unassembled WGS sequence"/>
</dbReference>
<evidence type="ECO:0000313" key="2">
    <source>
        <dbReference type="EMBL" id="MDV2911187.1"/>
    </source>
</evidence>
<feature type="signal peptide" evidence="1">
    <location>
        <begin position="1"/>
        <end position="27"/>
    </location>
</feature>
<reference evidence="2" key="1">
    <citation type="journal article" date="2023" name="PeerJ">
        <title>Selection and evaluation of lactic acid bacteria from chicken feces in Thailand as potential probiotics.</title>
        <authorList>
            <person name="Khurajog B."/>
            <person name="Disastra Y."/>
            <person name="Lawwyne L.D."/>
            <person name="Sirichokchatchawan W."/>
            <person name="Niyomtham W."/>
            <person name="Yindee J."/>
            <person name="Hampson D.J."/>
            <person name="Prapasarakul N."/>
        </authorList>
    </citation>
    <scope>NUCLEOTIDE SEQUENCE</scope>
    <source>
        <strain evidence="2">BF14</strain>
    </source>
</reference>
<evidence type="ECO:0000313" key="3">
    <source>
        <dbReference type="Proteomes" id="UP001280415"/>
    </source>
</evidence>
<feature type="chain" id="PRO_5043992908" evidence="1">
    <location>
        <begin position="28"/>
        <end position="341"/>
    </location>
</feature>
<dbReference type="RefSeq" id="WP_317052137.1">
    <property type="nucleotide sequence ID" value="NZ_CP140878.1"/>
</dbReference>